<dbReference type="AlphaFoldDB" id="A0AAW5ALS9"/>
<organism evidence="1 2">
    <name type="scientific">Neisseria lisongii</name>
    <dbReference type="NCBI Taxonomy" id="2912188"/>
    <lineage>
        <taxon>Bacteria</taxon>
        <taxon>Pseudomonadati</taxon>
        <taxon>Pseudomonadota</taxon>
        <taxon>Betaproteobacteria</taxon>
        <taxon>Neisseriales</taxon>
        <taxon>Neisseriaceae</taxon>
        <taxon>Neisseria</taxon>
    </lineage>
</organism>
<protein>
    <submittedName>
        <fullName evidence="1">Immunity 41 family protein</fullName>
    </submittedName>
</protein>
<dbReference type="RefSeq" id="WP_237093030.1">
    <property type="nucleotide sequence ID" value="NZ_JAKKDL010000008.1"/>
</dbReference>
<dbReference type="Proteomes" id="UP001201397">
    <property type="component" value="Unassembled WGS sequence"/>
</dbReference>
<dbReference type="InterPro" id="IPR028959">
    <property type="entry name" value="Imm41"/>
</dbReference>
<name>A0AAW5ALS9_9NEIS</name>
<evidence type="ECO:0000313" key="2">
    <source>
        <dbReference type="Proteomes" id="UP001201397"/>
    </source>
</evidence>
<reference evidence="1" key="1">
    <citation type="submission" date="2022-01" db="EMBL/GenBank/DDBJ databases">
        <title>Neisseria sp. ZJ104.</title>
        <authorList>
            <person name="Yang C."/>
        </authorList>
    </citation>
    <scope>NUCLEOTIDE SEQUENCE</scope>
    <source>
        <strain evidence="1">ZJ104</strain>
    </source>
</reference>
<gene>
    <name evidence="1" type="ORF">L4H06_07775</name>
</gene>
<comment type="caution">
    <text evidence="1">The sequence shown here is derived from an EMBL/GenBank/DDBJ whole genome shotgun (WGS) entry which is preliminary data.</text>
</comment>
<evidence type="ECO:0000313" key="1">
    <source>
        <dbReference type="EMBL" id="MCF7530119.1"/>
    </source>
</evidence>
<dbReference type="EMBL" id="JAKKDL010000008">
    <property type="protein sequence ID" value="MCF7530119.1"/>
    <property type="molecule type" value="Genomic_DNA"/>
</dbReference>
<sequence length="128" mass="15662">MNPLTDFYRNVTYFDNYDENSFVGRWIDYGEWSDDEYWKLEKSLLAIAKKYKLKKKISQEILIGLMRIIDLLMVSNWELFPINPVNCKYKDADIYDRFERLKFLISYIFQEDNDFKKYEFAYTPPIDE</sequence>
<dbReference type="Pfam" id="PF15592">
    <property type="entry name" value="Imm41"/>
    <property type="match status" value="1"/>
</dbReference>
<proteinExistence type="predicted"/>
<accession>A0AAW5ALS9</accession>